<reference evidence="4 5" key="1">
    <citation type="submission" date="2020-02" db="EMBL/GenBank/DDBJ databases">
        <authorList>
            <person name="Ferguson B K."/>
        </authorList>
    </citation>
    <scope>NUCLEOTIDE SEQUENCE [LARGE SCALE GENOMIC DNA]</scope>
</reference>
<accession>A0A6H5J260</accession>
<protein>
    <submittedName>
        <fullName evidence="4">Uncharacterized protein</fullName>
    </submittedName>
</protein>
<keyword evidence="5" id="KW-1185">Reference proteome</keyword>
<dbReference type="AlphaFoldDB" id="A0A6H5J260"/>
<feature type="repeat" description="ANK" evidence="3">
    <location>
        <begin position="241"/>
        <end position="273"/>
    </location>
</feature>
<dbReference type="SMART" id="SM00248">
    <property type="entry name" value="ANK"/>
    <property type="match status" value="5"/>
</dbReference>
<dbReference type="OrthoDB" id="10261302at2759"/>
<keyword evidence="2 3" id="KW-0040">ANK repeat</keyword>
<dbReference type="GO" id="GO:0005634">
    <property type="term" value="C:nucleus"/>
    <property type="evidence" value="ECO:0007669"/>
    <property type="project" value="TreeGrafter"/>
</dbReference>
<dbReference type="Pfam" id="PF12796">
    <property type="entry name" value="Ank_2"/>
    <property type="match status" value="1"/>
</dbReference>
<dbReference type="InterPro" id="IPR002110">
    <property type="entry name" value="Ankyrin_rpt"/>
</dbReference>
<evidence type="ECO:0000256" key="1">
    <source>
        <dbReference type="ARBA" id="ARBA00022737"/>
    </source>
</evidence>
<proteinExistence type="predicted"/>
<dbReference type="PANTHER" id="PTHR24193">
    <property type="entry name" value="ANKYRIN REPEAT PROTEIN"/>
    <property type="match status" value="1"/>
</dbReference>
<dbReference type="Proteomes" id="UP000479190">
    <property type="component" value="Unassembled WGS sequence"/>
</dbReference>
<evidence type="ECO:0000256" key="2">
    <source>
        <dbReference type="ARBA" id="ARBA00023043"/>
    </source>
</evidence>
<dbReference type="InterPro" id="IPR050663">
    <property type="entry name" value="Ankyrin-SOCS_Box"/>
</dbReference>
<dbReference type="PROSITE" id="PS50088">
    <property type="entry name" value="ANK_REPEAT"/>
    <property type="match status" value="3"/>
</dbReference>
<dbReference type="PRINTS" id="PR01415">
    <property type="entry name" value="ANKYRIN"/>
</dbReference>
<sequence>MHLVSVGAGTLRRLRENFNLEIEKERLEFLRRLHPIIDRMVDYPDIRGIFSTDEIESLLLDFINHWGERDFDHKHYEFVELLVKGGYKDEPPSSSLLRTTPLHRAARRNIDGPIHCLFRIYRNFEANYVDEFGLTHFHIACQYSCHGVVKRFLELGRVDVNCPVPETGDSPLHLALACQYGCKKMATLLLNNGANPNLADAKGSTFLHIISPHYSTSFLEMVFRTRDGEDRAVQVNARNESGNTPLHLAVASGNAATAKWLLKRGADPNMADAEGSTALHLICERNDVVSAKMLFKMNDELNQSVWVDALNNSGRTPLQLAVSYFNPSLVDVLLDRGADLSSFVFPTKSYFCKQFHLNNFYKLKLAIDAPAVANSLEKRGYELDKGDALMIMKLFAKHELFEKSGQLEKSYLDDEEFASKAKELMINPSLSLYELIQLPAEEVAKIFTYADYLKIDKSQIWRGFSEGIRNACNVHLCEMASRGPSIT</sequence>
<keyword evidence="1" id="KW-0677">Repeat</keyword>
<feature type="repeat" description="ANK" evidence="3">
    <location>
        <begin position="313"/>
        <end position="341"/>
    </location>
</feature>
<gene>
    <name evidence="4" type="ORF">TBRA_LOCUS15263</name>
</gene>
<dbReference type="EMBL" id="CADCXV010001338">
    <property type="protein sequence ID" value="CAB0043675.1"/>
    <property type="molecule type" value="Genomic_DNA"/>
</dbReference>
<dbReference type="InterPro" id="IPR036770">
    <property type="entry name" value="Ankyrin_rpt-contain_sf"/>
</dbReference>
<feature type="repeat" description="ANK" evidence="3">
    <location>
        <begin position="167"/>
        <end position="201"/>
    </location>
</feature>
<dbReference type="SUPFAM" id="SSF48403">
    <property type="entry name" value="Ankyrin repeat"/>
    <property type="match status" value="1"/>
</dbReference>
<dbReference type="GO" id="GO:0000976">
    <property type="term" value="F:transcription cis-regulatory region binding"/>
    <property type="evidence" value="ECO:0007669"/>
    <property type="project" value="TreeGrafter"/>
</dbReference>
<evidence type="ECO:0000313" key="5">
    <source>
        <dbReference type="Proteomes" id="UP000479190"/>
    </source>
</evidence>
<name>A0A6H5J260_9HYME</name>
<organism evidence="4 5">
    <name type="scientific">Trichogramma brassicae</name>
    <dbReference type="NCBI Taxonomy" id="86971"/>
    <lineage>
        <taxon>Eukaryota</taxon>
        <taxon>Metazoa</taxon>
        <taxon>Ecdysozoa</taxon>
        <taxon>Arthropoda</taxon>
        <taxon>Hexapoda</taxon>
        <taxon>Insecta</taxon>
        <taxon>Pterygota</taxon>
        <taxon>Neoptera</taxon>
        <taxon>Endopterygota</taxon>
        <taxon>Hymenoptera</taxon>
        <taxon>Apocrita</taxon>
        <taxon>Proctotrupomorpha</taxon>
        <taxon>Chalcidoidea</taxon>
        <taxon>Trichogrammatidae</taxon>
        <taxon>Trichogramma</taxon>
    </lineage>
</organism>
<evidence type="ECO:0000313" key="4">
    <source>
        <dbReference type="EMBL" id="CAB0043675.1"/>
    </source>
</evidence>
<evidence type="ECO:0000256" key="3">
    <source>
        <dbReference type="PROSITE-ProRule" id="PRU00023"/>
    </source>
</evidence>
<dbReference type="Gene3D" id="1.25.40.20">
    <property type="entry name" value="Ankyrin repeat-containing domain"/>
    <property type="match status" value="2"/>
</dbReference>
<dbReference type="GO" id="GO:0045944">
    <property type="term" value="P:positive regulation of transcription by RNA polymerase II"/>
    <property type="evidence" value="ECO:0007669"/>
    <property type="project" value="TreeGrafter"/>
</dbReference>
<dbReference type="PROSITE" id="PS50297">
    <property type="entry name" value="ANK_REP_REGION"/>
    <property type="match status" value="3"/>
</dbReference>
<dbReference type="PANTHER" id="PTHR24193:SF121">
    <property type="entry name" value="ADA2A-CONTAINING COMPLEX COMPONENT 3, ISOFORM D"/>
    <property type="match status" value="1"/>
</dbReference>
<dbReference type="Pfam" id="PF00023">
    <property type="entry name" value="Ank"/>
    <property type="match status" value="1"/>
</dbReference>